<comment type="caution">
    <text evidence="1">The sequence shown here is derived from an EMBL/GenBank/DDBJ whole genome shotgun (WGS) entry which is preliminary data.</text>
</comment>
<name>A0AAV9ART6_ACOGR</name>
<evidence type="ECO:0000313" key="1">
    <source>
        <dbReference type="EMBL" id="KAK1266862.1"/>
    </source>
</evidence>
<evidence type="ECO:0000313" key="2">
    <source>
        <dbReference type="Proteomes" id="UP001179952"/>
    </source>
</evidence>
<dbReference type="Proteomes" id="UP001179952">
    <property type="component" value="Unassembled WGS sequence"/>
</dbReference>
<accession>A0AAV9ART6</accession>
<dbReference type="AlphaFoldDB" id="A0AAV9ART6"/>
<reference evidence="1" key="1">
    <citation type="journal article" date="2023" name="Nat. Commun.">
        <title>Diploid and tetraploid genomes of Acorus and the evolution of monocots.</title>
        <authorList>
            <person name="Ma L."/>
            <person name="Liu K.W."/>
            <person name="Li Z."/>
            <person name="Hsiao Y.Y."/>
            <person name="Qi Y."/>
            <person name="Fu T."/>
            <person name="Tang G.D."/>
            <person name="Zhang D."/>
            <person name="Sun W.H."/>
            <person name="Liu D.K."/>
            <person name="Li Y."/>
            <person name="Chen G.Z."/>
            <person name="Liu X.D."/>
            <person name="Liao X.Y."/>
            <person name="Jiang Y.T."/>
            <person name="Yu X."/>
            <person name="Hao Y."/>
            <person name="Huang J."/>
            <person name="Zhao X.W."/>
            <person name="Ke S."/>
            <person name="Chen Y.Y."/>
            <person name="Wu W.L."/>
            <person name="Hsu J.L."/>
            <person name="Lin Y.F."/>
            <person name="Huang M.D."/>
            <person name="Li C.Y."/>
            <person name="Huang L."/>
            <person name="Wang Z.W."/>
            <person name="Zhao X."/>
            <person name="Zhong W.Y."/>
            <person name="Peng D.H."/>
            <person name="Ahmad S."/>
            <person name="Lan S."/>
            <person name="Zhang J.S."/>
            <person name="Tsai W.C."/>
            <person name="Van de Peer Y."/>
            <person name="Liu Z.J."/>
        </authorList>
    </citation>
    <scope>NUCLEOTIDE SEQUENCE</scope>
    <source>
        <strain evidence="1">SCP</strain>
    </source>
</reference>
<proteinExistence type="predicted"/>
<organism evidence="1 2">
    <name type="scientific">Acorus gramineus</name>
    <name type="common">Dwarf sweet flag</name>
    <dbReference type="NCBI Taxonomy" id="55184"/>
    <lineage>
        <taxon>Eukaryota</taxon>
        <taxon>Viridiplantae</taxon>
        <taxon>Streptophyta</taxon>
        <taxon>Embryophyta</taxon>
        <taxon>Tracheophyta</taxon>
        <taxon>Spermatophyta</taxon>
        <taxon>Magnoliopsida</taxon>
        <taxon>Liliopsida</taxon>
        <taxon>Acoraceae</taxon>
        <taxon>Acorus</taxon>
    </lineage>
</organism>
<keyword evidence="2" id="KW-1185">Reference proteome</keyword>
<sequence length="58" mass="6812">MDSSRRLTSCRLHRYRSHHVLSLRPTQPLLRQEKVRLKMSSCVTLISLTMMEEGMVVL</sequence>
<protein>
    <submittedName>
        <fullName evidence="1">Uncharacterized protein</fullName>
    </submittedName>
</protein>
<gene>
    <name evidence="1" type="ORF">QJS04_geneDACA000545</name>
</gene>
<reference evidence="1" key="2">
    <citation type="submission" date="2023-06" db="EMBL/GenBank/DDBJ databases">
        <authorList>
            <person name="Ma L."/>
            <person name="Liu K.-W."/>
            <person name="Li Z."/>
            <person name="Hsiao Y.-Y."/>
            <person name="Qi Y."/>
            <person name="Fu T."/>
            <person name="Tang G."/>
            <person name="Zhang D."/>
            <person name="Sun W.-H."/>
            <person name="Liu D.-K."/>
            <person name="Li Y."/>
            <person name="Chen G.-Z."/>
            <person name="Liu X.-D."/>
            <person name="Liao X.-Y."/>
            <person name="Jiang Y.-T."/>
            <person name="Yu X."/>
            <person name="Hao Y."/>
            <person name="Huang J."/>
            <person name="Zhao X.-W."/>
            <person name="Ke S."/>
            <person name="Chen Y.-Y."/>
            <person name="Wu W.-L."/>
            <person name="Hsu J.-L."/>
            <person name="Lin Y.-F."/>
            <person name="Huang M.-D."/>
            <person name="Li C.-Y."/>
            <person name="Huang L."/>
            <person name="Wang Z.-W."/>
            <person name="Zhao X."/>
            <person name="Zhong W.-Y."/>
            <person name="Peng D.-H."/>
            <person name="Ahmad S."/>
            <person name="Lan S."/>
            <person name="Zhang J.-S."/>
            <person name="Tsai W.-C."/>
            <person name="Van De Peer Y."/>
            <person name="Liu Z.-J."/>
        </authorList>
    </citation>
    <scope>NUCLEOTIDE SEQUENCE</scope>
    <source>
        <strain evidence="1">SCP</strain>
        <tissue evidence="1">Leaves</tissue>
    </source>
</reference>
<dbReference type="EMBL" id="JAUJYN010000007">
    <property type="protein sequence ID" value="KAK1266862.1"/>
    <property type="molecule type" value="Genomic_DNA"/>
</dbReference>